<dbReference type="Pfam" id="PF00313">
    <property type="entry name" value="CSD"/>
    <property type="match status" value="1"/>
</dbReference>
<sequence length="125" mass="13869">MMVPLQHVRRATIRPGCRLIATGTVKWFNRPKGFGFITQDADQKDIFVHHTCIQADGYRFLNDGERVQFDVTGPPERLQAINVTAEGGGPFIREGTFQAGDIDFGGVETANMASHSAYLERGQDE</sequence>
<evidence type="ECO:0000313" key="4">
    <source>
        <dbReference type="Proteomes" id="UP000039324"/>
    </source>
</evidence>
<gene>
    <name evidence="2" type="ORF">PBRA_008227</name>
    <name evidence="3" type="ORF">PLBR_LOCUS8435</name>
</gene>
<dbReference type="EMBL" id="OVEO01000016">
    <property type="protein sequence ID" value="SPR01220.1"/>
    <property type="molecule type" value="Genomic_DNA"/>
</dbReference>
<reference evidence="3 5" key="2">
    <citation type="submission" date="2018-03" db="EMBL/GenBank/DDBJ databases">
        <authorList>
            <person name="Fogelqvist J."/>
        </authorList>
    </citation>
    <scope>NUCLEOTIDE SEQUENCE [LARGE SCALE GENOMIC DNA]</scope>
</reference>
<dbReference type="PRINTS" id="PR00050">
    <property type="entry name" value="COLDSHOCK"/>
</dbReference>
<name>A0A0G4J004_PLABS</name>
<dbReference type="OrthoDB" id="422005at2759"/>
<dbReference type="PROSITE" id="PS51857">
    <property type="entry name" value="CSD_2"/>
    <property type="match status" value="1"/>
</dbReference>
<evidence type="ECO:0000313" key="3">
    <source>
        <dbReference type="EMBL" id="SPR01220.1"/>
    </source>
</evidence>
<dbReference type="Proteomes" id="UP000290189">
    <property type="component" value="Unassembled WGS sequence"/>
</dbReference>
<dbReference type="PANTHER" id="PTHR46565">
    <property type="entry name" value="COLD SHOCK DOMAIN PROTEIN 2"/>
    <property type="match status" value="1"/>
</dbReference>
<dbReference type="PANTHER" id="PTHR46565:SF20">
    <property type="entry name" value="COLD SHOCK DOMAIN-CONTAINING PROTEIN 4"/>
    <property type="match status" value="1"/>
</dbReference>
<feature type="domain" description="CSD" evidence="1">
    <location>
        <begin position="20"/>
        <end position="85"/>
    </location>
</feature>
<keyword evidence="3" id="KW-0496">Mitochondrion</keyword>
<dbReference type="AlphaFoldDB" id="A0A0G4J004"/>
<proteinExistence type="predicted"/>
<accession>A0A0G4J004</accession>
<dbReference type="InterPro" id="IPR011129">
    <property type="entry name" value="CSD"/>
</dbReference>
<evidence type="ECO:0000313" key="2">
    <source>
        <dbReference type="EMBL" id="CEP00915.1"/>
    </source>
</evidence>
<dbReference type="Proteomes" id="UP000039324">
    <property type="component" value="Unassembled WGS sequence"/>
</dbReference>
<organism evidence="2 4">
    <name type="scientific">Plasmodiophora brassicae</name>
    <name type="common">Clubroot disease agent</name>
    <dbReference type="NCBI Taxonomy" id="37360"/>
    <lineage>
        <taxon>Eukaryota</taxon>
        <taxon>Sar</taxon>
        <taxon>Rhizaria</taxon>
        <taxon>Endomyxa</taxon>
        <taxon>Phytomyxea</taxon>
        <taxon>Plasmodiophorida</taxon>
        <taxon>Plasmodiophoridae</taxon>
        <taxon>Plasmodiophora</taxon>
    </lineage>
</organism>
<dbReference type="SMART" id="SM00357">
    <property type="entry name" value="CSP"/>
    <property type="match status" value="1"/>
</dbReference>
<dbReference type="SUPFAM" id="SSF50249">
    <property type="entry name" value="Nucleic acid-binding proteins"/>
    <property type="match status" value="1"/>
</dbReference>
<dbReference type="CDD" id="cd04458">
    <property type="entry name" value="CSP_CDS"/>
    <property type="match status" value="1"/>
</dbReference>
<keyword evidence="4" id="KW-1185">Reference proteome</keyword>
<dbReference type="InterPro" id="IPR012340">
    <property type="entry name" value="NA-bd_OB-fold"/>
</dbReference>
<dbReference type="STRING" id="37360.A0A0G4J004"/>
<reference evidence="2 4" key="1">
    <citation type="submission" date="2015-02" db="EMBL/GenBank/DDBJ databases">
        <authorList>
            <person name="Chooi Y.-H."/>
        </authorList>
    </citation>
    <scope>NUCLEOTIDE SEQUENCE [LARGE SCALE GENOMIC DNA]</scope>
    <source>
        <strain evidence="2">E3</strain>
    </source>
</reference>
<dbReference type="EMBL" id="CDSF01000104">
    <property type="protein sequence ID" value="CEP00915.1"/>
    <property type="molecule type" value="Genomic_DNA"/>
</dbReference>
<dbReference type="Gene3D" id="2.40.50.140">
    <property type="entry name" value="Nucleic acid-binding proteins"/>
    <property type="match status" value="1"/>
</dbReference>
<evidence type="ECO:0000259" key="1">
    <source>
        <dbReference type="PROSITE" id="PS51857"/>
    </source>
</evidence>
<dbReference type="PROSITE" id="PS00352">
    <property type="entry name" value="CSD_1"/>
    <property type="match status" value="1"/>
</dbReference>
<dbReference type="GO" id="GO:0003676">
    <property type="term" value="F:nucleic acid binding"/>
    <property type="evidence" value="ECO:0007669"/>
    <property type="project" value="InterPro"/>
</dbReference>
<evidence type="ECO:0000313" key="5">
    <source>
        <dbReference type="Proteomes" id="UP000290189"/>
    </source>
</evidence>
<dbReference type="InterPro" id="IPR002059">
    <property type="entry name" value="CSP_DNA-bd"/>
</dbReference>
<geneLocation type="mitochondrion" evidence="3"/>
<protein>
    <recommendedName>
        <fullName evidence="1">CSD domain-containing protein</fullName>
    </recommendedName>
</protein>
<dbReference type="InterPro" id="IPR019844">
    <property type="entry name" value="CSD_CS"/>
</dbReference>